<keyword evidence="2" id="KW-1185">Reference proteome</keyword>
<sequence length="183" mass="19466">TCILTCAAHGSKVPYLALSPSSKVPCTKLPAVSSAAGNHSVLGTQPKFWCVTMALQSNSVGFPIEFLMEVRVFEGSKVPCIKTVAIGSAAGNHSVLGTQPEFWCITVALQTNCWKSFRTRHSAPVLAHNDGIANQLSCIPNRVFDGSKVLHTKMPAVGLAAGNHSVLSTQPKFWCITTTTIDV</sequence>
<feature type="non-terminal residue" evidence="1">
    <location>
        <position position="183"/>
    </location>
</feature>
<evidence type="ECO:0000313" key="2">
    <source>
        <dbReference type="Proteomes" id="UP000239156"/>
    </source>
</evidence>
<gene>
    <name evidence="1" type="ORF">PSTT_14454</name>
</gene>
<dbReference type="VEuPathDB" id="FungiDB:PSHT_10401"/>
<organism evidence="1 2">
    <name type="scientific">Puccinia striiformis</name>
    <dbReference type="NCBI Taxonomy" id="27350"/>
    <lineage>
        <taxon>Eukaryota</taxon>
        <taxon>Fungi</taxon>
        <taxon>Dikarya</taxon>
        <taxon>Basidiomycota</taxon>
        <taxon>Pucciniomycotina</taxon>
        <taxon>Pucciniomycetes</taxon>
        <taxon>Pucciniales</taxon>
        <taxon>Pucciniaceae</taxon>
        <taxon>Puccinia</taxon>
    </lineage>
</organism>
<comment type="caution">
    <text evidence="1">The sequence shown here is derived from an EMBL/GenBank/DDBJ whole genome shotgun (WGS) entry which is preliminary data.</text>
</comment>
<dbReference type="Proteomes" id="UP000239156">
    <property type="component" value="Unassembled WGS sequence"/>
</dbReference>
<dbReference type="VEuPathDB" id="FungiDB:PSTT_14454"/>
<feature type="non-terminal residue" evidence="1">
    <location>
        <position position="1"/>
    </location>
</feature>
<accession>A0A2S4UMK3</accession>
<dbReference type="EMBL" id="PKSL01000229">
    <property type="protein sequence ID" value="POV98354.1"/>
    <property type="molecule type" value="Genomic_DNA"/>
</dbReference>
<proteinExistence type="predicted"/>
<protein>
    <submittedName>
        <fullName evidence="1">Uncharacterized protein</fullName>
    </submittedName>
</protein>
<evidence type="ECO:0000313" key="1">
    <source>
        <dbReference type="EMBL" id="POV98354.1"/>
    </source>
</evidence>
<reference evidence="1" key="1">
    <citation type="submission" date="2017-12" db="EMBL/GenBank/DDBJ databases">
        <title>Gene loss provides genomic basis for host adaptation in cereal stripe rust fungi.</title>
        <authorList>
            <person name="Xia C."/>
        </authorList>
    </citation>
    <scope>NUCLEOTIDE SEQUENCE [LARGE SCALE GENOMIC DNA]</scope>
    <source>
        <strain evidence="1">93-210</strain>
    </source>
</reference>
<name>A0A2S4UMK3_9BASI</name>
<dbReference type="AlphaFoldDB" id="A0A2S4UMK3"/>